<dbReference type="SUPFAM" id="SSF110581">
    <property type="entry name" value="Indigoidine synthase A-like"/>
    <property type="match status" value="1"/>
</dbReference>
<feature type="binding site" evidence="6">
    <location>
        <position position="145"/>
    </location>
    <ligand>
        <name>Mn(2+)</name>
        <dbReference type="ChEBI" id="CHEBI:29035"/>
    </ligand>
</feature>
<comment type="catalytic activity">
    <reaction evidence="6">
        <text>D-ribose 5-phosphate + uracil = psi-UMP + H2O</text>
        <dbReference type="Rhea" id="RHEA:18337"/>
        <dbReference type="ChEBI" id="CHEBI:15377"/>
        <dbReference type="ChEBI" id="CHEBI:17568"/>
        <dbReference type="ChEBI" id="CHEBI:58380"/>
        <dbReference type="ChEBI" id="CHEBI:78346"/>
        <dbReference type="EC" id="4.2.1.70"/>
    </reaction>
</comment>
<evidence type="ECO:0000256" key="4">
    <source>
        <dbReference type="ARBA" id="ARBA00023239"/>
    </source>
</evidence>
<gene>
    <name evidence="6" type="primary">psuG</name>
    <name evidence="7" type="ORF">M8318_17960</name>
</gene>
<dbReference type="PANTHER" id="PTHR42909:SF1">
    <property type="entry name" value="CARBOHYDRATE KINASE PFKB DOMAIN-CONTAINING PROTEIN"/>
    <property type="match status" value="1"/>
</dbReference>
<keyword evidence="4 6" id="KW-0456">Lyase</keyword>
<keyword evidence="8" id="KW-1185">Reference proteome</keyword>
<keyword evidence="1 6" id="KW-0479">Metal-binding</keyword>
<evidence type="ECO:0000256" key="1">
    <source>
        <dbReference type="ARBA" id="ARBA00022723"/>
    </source>
</evidence>
<dbReference type="Gene3D" id="3.40.1790.10">
    <property type="entry name" value="Indigoidine synthase domain"/>
    <property type="match status" value="1"/>
</dbReference>
<comment type="cofactor">
    <cofactor evidence="6">
        <name>Mn(2+)</name>
        <dbReference type="ChEBI" id="CHEBI:29035"/>
    </cofactor>
    <text evidence="6">Binds 1 Mn(2+) ion per subunit.</text>
</comment>
<comment type="subunit">
    <text evidence="6">Homotrimer.</text>
</comment>
<feature type="active site" description="Proton donor" evidence="6">
    <location>
        <position position="31"/>
    </location>
</feature>
<name>A0ABT2RF72_9ENTR</name>
<keyword evidence="5 6" id="KW-0326">Glycosidase</keyword>
<proteinExistence type="inferred from homology"/>
<dbReference type="EC" id="4.2.1.70" evidence="6"/>
<feature type="binding site" evidence="6">
    <location>
        <position position="93"/>
    </location>
    <ligand>
        <name>substrate</name>
    </ligand>
</feature>
<dbReference type="EMBL" id="JAMHKS010000076">
    <property type="protein sequence ID" value="MCU6679542.1"/>
    <property type="molecule type" value="Genomic_DNA"/>
</dbReference>
<evidence type="ECO:0000256" key="6">
    <source>
        <dbReference type="HAMAP-Rule" id="MF_01876"/>
    </source>
</evidence>
<keyword evidence="3 6" id="KW-0464">Manganese</keyword>
<feature type="binding site" evidence="6">
    <location>
        <begin position="147"/>
        <end position="149"/>
    </location>
    <ligand>
        <name>substrate</name>
    </ligand>
</feature>
<organism evidence="7 8">
    <name type="scientific">Leclercia tamurae</name>
    <dbReference type="NCBI Taxonomy" id="2926467"/>
    <lineage>
        <taxon>Bacteria</taxon>
        <taxon>Pseudomonadati</taxon>
        <taxon>Pseudomonadota</taxon>
        <taxon>Gammaproteobacteria</taxon>
        <taxon>Enterobacterales</taxon>
        <taxon>Enterobacteriaceae</taxon>
        <taxon>Leclercia</taxon>
    </lineage>
</organism>
<sequence length="311" mass="32905">MSELKLPAEFLQISPEVQDALNNNKPIVALESTIISHGMPFPQNAQTALEVEDAIRQQGVIPATIAIIRGVMKVGLSKEEIELLGREGHAVTKVSRRDLPFVVAAGINGATTVASTMIIAAMAGIKIFATGGIGGVHRGAEHTFDISADLQELAKTNVAVVCAGAKSILDLGLTTEYLETNGVPLIGYQTQSLPAFFCRTSPFEVSIRLDSAEAIARAMAVKWQTGLNGGLVIANPIPEQFAMAEETINAAIDQAVREADEQGVTGKASTPFLLARVAELTGGDSLKSNIQLVFNNARLACDIAKAYQRIA</sequence>
<evidence type="ECO:0000256" key="2">
    <source>
        <dbReference type="ARBA" id="ARBA00022801"/>
    </source>
</evidence>
<evidence type="ECO:0000313" key="8">
    <source>
        <dbReference type="Proteomes" id="UP001062027"/>
    </source>
</evidence>
<feature type="active site" description="Nucleophile" evidence="6">
    <location>
        <position position="166"/>
    </location>
</feature>
<protein>
    <recommendedName>
        <fullName evidence="6">Pseudouridine-5'-phosphate glycosidase</fullName>
        <shortName evidence="6">PsiMP glycosidase</shortName>
        <ecNumber evidence="6">4.2.1.70</ecNumber>
    </recommendedName>
</protein>
<accession>A0ABT2RF72</accession>
<reference evidence="7" key="1">
    <citation type="submission" date="2022-05" db="EMBL/GenBank/DDBJ databases">
        <title>Description of a novel species of Leclercia; Leclercia tamurae and the Proposal for a Novel Genus Silvania gen. nov. Containing Two Novel Species Silvania hatchlandensis sp. nov. and Silvania confinis sp. nov. Isolated from the Rhizosphere of Oak.</title>
        <authorList>
            <person name="Maddock D.W."/>
            <person name="Brady C.L."/>
            <person name="Denman S."/>
            <person name="Arnold D."/>
        </authorList>
    </citation>
    <scope>NUCLEOTIDE SEQUENCE</scope>
    <source>
        <strain evidence="7">H6S3</strain>
    </source>
</reference>
<dbReference type="InterPro" id="IPR007342">
    <property type="entry name" value="PsuG"/>
</dbReference>
<comment type="similarity">
    <text evidence="6">Belongs to the pseudouridine-5'-phosphate glycosidase family.</text>
</comment>
<dbReference type="Proteomes" id="UP001062027">
    <property type="component" value="Unassembled WGS sequence"/>
</dbReference>
<dbReference type="Pfam" id="PF04227">
    <property type="entry name" value="Indigoidine_A"/>
    <property type="match status" value="1"/>
</dbReference>
<dbReference type="InterPro" id="IPR022830">
    <property type="entry name" value="Indigdn_synthA-like"/>
</dbReference>
<dbReference type="RefSeq" id="WP_262663787.1">
    <property type="nucleotide sequence ID" value="NZ_JAMHKS010000076.1"/>
</dbReference>
<evidence type="ECO:0000313" key="7">
    <source>
        <dbReference type="EMBL" id="MCU6679542.1"/>
    </source>
</evidence>
<dbReference type="GO" id="GO:0016798">
    <property type="term" value="F:hydrolase activity, acting on glycosyl bonds"/>
    <property type="evidence" value="ECO:0007669"/>
    <property type="project" value="UniProtKB-KW"/>
</dbReference>
<evidence type="ECO:0000256" key="3">
    <source>
        <dbReference type="ARBA" id="ARBA00023211"/>
    </source>
</evidence>
<dbReference type="HAMAP" id="MF_01876">
    <property type="entry name" value="PsiMP_glycosidase"/>
    <property type="match status" value="1"/>
</dbReference>
<feature type="binding site" evidence="6">
    <location>
        <position position="113"/>
    </location>
    <ligand>
        <name>substrate</name>
    </ligand>
</feature>
<keyword evidence="2 6" id="KW-0378">Hydrolase</keyword>
<evidence type="ECO:0000256" key="5">
    <source>
        <dbReference type="ARBA" id="ARBA00023295"/>
    </source>
</evidence>
<dbReference type="PANTHER" id="PTHR42909">
    <property type="entry name" value="ZGC:136858"/>
    <property type="match status" value="1"/>
</dbReference>
<comment type="caution">
    <text evidence="7">The sequence shown here is derived from an EMBL/GenBank/DDBJ whole genome shotgun (WGS) entry which is preliminary data.</text>
</comment>
<comment type="function">
    <text evidence="6">Catalyzes the reversible cleavage of pseudouridine 5'-phosphate (PsiMP) to ribose 5-phosphate and uracil. Functions biologically in the cleavage direction, as part of a pseudouridine degradation pathway.</text>
</comment>